<protein>
    <submittedName>
        <fullName evidence="1">Uncharacterized protein</fullName>
    </submittedName>
</protein>
<reference evidence="1 2" key="1">
    <citation type="submission" date="2018-08" db="EMBL/GenBank/DDBJ databases">
        <title>A genome reference for cultivated species of the human gut microbiota.</title>
        <authorList>
            <person name="Zou Y."/>
            <person name="Xue W."/>
            <person name="Luo G."/>
        </authorList>
    </citation>
    <scope>NUCLEOTIDE SEQUENCE [LARGE SCALE GENOMIC DNA]</scope>
    <source>
        <strain evidence="1 2">AM35-14</strain>
    </source>
</reference>
<gene>
    <name evidence="1" type="ORF">DW839_23735</name>
</gene>
<evidence type="ECO:0000313" key="1">
    <source>
        <dbReference type="EMBL" id="RHC51859.1"/>
    </source>
</evidence>
<dbReference type="AlphaFoldDB" id="A0A414AP35"/>
<proteinExistence type="predicted"/>
<evidence type="ECO:0000313" key="2">
    <source>
        <dbReference type="Proteomes" id="UP000283975"/>
    </source>
</evidence>
<dbReference type="EMBL" id="QSHZ01000031">
    <property type="protein sequence ID" value="RHC51859.1"/>
    <property type="molecule type" value="Genomic_DNA"/>
</dbReference>
<comment type="caution">
    <text evidence="1">The sequence shown here is derived from an EMBL/GenBank/DDBJ whole genome shotgun (WGS) entry which is preliminary data.</text>
</comment>
<dbReference type="RefSeq" id="WP_119205636.1">
    <property type="nucleotide sequence ID" value="NZ_JADMVR010000037.1"/>
</dbReference>
<sequence length="73" mass="8230">MGEKWEKPLLGVKPARLVIAGRNLDLTKAIHERAMQEKITAADYRLMALWASEIALNCNMMLALDKTVKMMGE</sequence>
<name>A0A414AP35_9FIRM</name>
<organism evidence="1 2">
    <name type="scientific">Enterocloster bolteae</name>
    <dbReference type="NCBI Taxonomy" id="208479"/>
    <lineage>
        <taxon>Bacteria</taxon>
        <taxon>Bacillati</taxon>
        <taxon>Bacillota</taxon>
        <taxon>Clostridia</taxon>
        <taxon>Lachnospirales</taxon>
        <taxon>Lachnospiraceae</taxon>
        <taxon>Enterocloster</taxon>
    </lineage>
</organism>
<accession>A0A414AP35</accession>
<dbReference type="Proteomes" id="UP000283975">
    <property type="component" value="Unassembled WGS sequence"/>
</dbReference>